<dbReference type="RefSeq" id="WP_133118480.1">
    <property type="nucleotide sequence ID" value="NZ_PHGZ01000016.1"/>
</dbReference>
<reference evidence="2 3" key="1">
    <citation type="submission" date="2017-11" db="EMBL/GenBank/DDBJ databases">
        <title>Reclassification of Bisgaard taxon 5 as Caviibacterium pharyngocola gen. nov., sp. nov.</title>
        <authorList>
            <person name="Christensen H."/>
        </authorList>
    </citation>
    <scope>NUCLEOTIDE SEQUENCE [LARGE SCALE GENOMIC DNA]</scope>
    <source>
        <strain evidence="2 3">7_3</strain>
    </source>
</reference>
<organism evidence="2 3">
    <name type="scientific">Caviibacterium pharyngocola</name>
    <dbReference type="NCBI Taxonomy" id="28159"/>
    <lineage>
        <taxon>Bacteria</taxon>
        <taxon>Pseudomonadati</taxon>
        <taxon>Pseudomonadota</taxon>
        <taxon>Gammaproteobacteria</taxon>
        <taxon>Pasteurellales</taxon>
        <taxon>Pasteurellaceae</taxon>
        <taxon>Caviibacterium</taxon>
    </lineage>
</organism>
<dbReference type="Gene3D" id="2.160.20.10">
    <property type="entry name" value="Single-stranded right-handed beta-helix, Pectin lyase-like"/>
    <property type="match status" value="1"/>
</dbReference>
<evidence type="ECO:0000313" key="3">
    <source>
        <dbReference type="Proteomes" id="UP000230282"/>
    </source>
</evidence>
<dbReference type="SMART" id="SM00912">
    <property type="entry name" value="Haemagg_act"/>
    <property type="match status" value="1"/>
</dbReference>
<dbReference type="InterPro" id="IPR024973">
    <property type="entry name" value="ESPR"/>
</dbReference>
<proteinExistence type="predicted"/>
<gene>
    <name evidence="2" type="ORF">CVP04_08100</name>
</gene>
<dbReference type="InterPro" id="IPR012334">
    <property type="entry name" value="Pectin_lyas_fold"/>
</dbReference>
<dbReference type="SUPFAM" id="SSF51126">
    <property type="entry name" value="Pectin lyase-like"/>
    <property type="match status" value="1"/>
</dbReference>
<dbReference type="Pfam" id="PF13018">
    <property type="entry name" value="ESPR"/>
    <property type="match status" value="1"/>
</dbReference>
<feature type="domain" description="Filamentous haemagglutinin FhaB/tRNA nuclease CdiA-like TPS" evidence="1">
    <location>
        <begin position="92"/>
        <end position="212"/>
    </location>
</feature>
<dbReference type="OrthoDB" id="2664633at2"/>
<dbReference type="Pfam" id="PF05860">
    <property type="entry name" value="TPS"/>
    <property type="match status" value="1"/>
</dbReference>
<dbReference type="Proteomes" id="UP000230282">
    <property type="component" value="Unassembled WGS sequence"/>
</dbReference>
<keyword evidence="3" id="KW-1185">Reference proteome</keyword>
<feature type="non-terminal residue" evidence="2">
    <location>
        <position position="1912"/>
    </location>
</feature>
<dbReference type="InterPro" id="IPR008619">
    <property type="entry name" value="Filamentous_hemagglutn_rpt"/>
</dbReference>
<dbReference type="NCBIfam" id="TIGR01731">
    <property type="entry name" value="fil_hemag_20aa"/>
    <property type="match status" value="28"/>
</dbReference>
<evidence type="ECO:0000259" key="1">
    <source>
        <dbReference type="SMART" id="SM00912"/>
    </source>
</evidence>
<dbReference type="NCBIfam" id="TIGR01901">
    <property type="entry name" value="adhes_NPXG"/>
    <property type="match status" value="1"/>
</dbReference>
<dbReference type="EMBL" id="PHGZ01000016">
    <property type="protein sequence ID" value="PJG82642.1"/>
    <property type="molecule type" value="Genomic_DNA"/>
</dbReference>
<accession>A0A2M8RUR0</accession>
<dbReference type="Pfam" id="PF05594">
    <property type="entry name" value="Fil_haemagg"/>
    <property type="match status" value="15"/>
</dbReference>
<dbReference type="InterPro" id="IPR010069">
    <property type="entry name" value="CdiA_FHA1_rpt"/>
</dbReference>
<protein>
    <submittedName>
        <fullName evidence="2">Heme utilization protein</fullName>
    </submittedName>
</protein>
<name>A0A2M8RUR0_9PAST</name>
<dbReference type="InterPro" id="IPR008638">
    <property type="entry name" value="FhaB/CdiA-like_TPS"/>
</dbReference>
<evidence type="ECO:0000313" key="2">
    <source>
        <dbReference type="EMBL" id="PJG82642.1"/>
    </source>
</evidence>
<comment type="caution">
    <text evidence="2">The sequence shown here is derived from an EMBL/GenBank/DDBJ whole genome shotgun (WGS) entry which is preliminary data.</text>
</comment>
<dbReference type="InterPro" id="IPR011050">
    <property type="entry name" value="Pectin_lyase_fold/virulence"/>
</dbReference>
<sequence length="1912" mass="203033">MNKKCFRVIFSKTLQRLIVTSELAKSAGKSTDARSDNNTIHTSTLTLKPLVFSLFCAFGWVLFPDFALAETLIIQADGNAPKSQQPIILNSANNVPQINIQTPNAQGLSHNKYAKFDVDTKGAVLNNSRTNVQTQQAGWIQGNPYLARGEAKVILNEVNSSDPSVLKGYVEVAGKKADVIIANPSGIHCDGCGVINSDRNTLTTGKPQIQQGHLEGFVVEKGRVSVAGKGLDNSRVDYTEILAKEMHANAGVWAKKELNVITGNNQVKRHASGVNIVRSTQGKNNGDHGRVAVDVGELGGMYANKIHLIGTENGLGVRNSGHIGASSDSLTIDSQGRIINQGVLNAKQSVSLTARQDIENTGKIENRENDIILRSQNSIKQKGSIVAREGNIRQTAAKAITQSGETVARQHIDYQAETLDFSPTSLLAAGVKITENAGKENRSLDASTAQGKQIRLNATGRAVLQGKQFAPGQVNVNAAAVSTLSQTEGYDVNIRAKQGSIDLNKATISAKNNLEFVTPITFSASDSTLLANSRAPAHLKVTAASVAVSGSQMQAFDIRVDAKQGDISLNNSTLDAQNHLSLATPETLSTTRSALFGKRIETLQQTLKTNNALWQQKGTQDFNLNARHIDNQGGTFYTQGDFYIRTQSMNNPQGRLLTDKNLFVHTTTGDFLSQNGTLSAVENITLFTGKLDNRAGLIQAGGNLTVNTAGRDIINDNTAEKGLIALGALHVQSGNISNAQGKIAAKDDLTFNATDIKNQAGLLQTESALNLKATALTNDQGIIKANGNTNLQLRDAFSQQGGQLNTAQLSVNAGSWQSTANSKVSAQQATFTVHGNFSNADSQIDTAGDLQLSSQNFSNRNGAINSQGEILLDTATQNLDNEKGAINAKVRSEIRSGALNNAQGVIYSGADMLIDTHQQRLTNTDTAANKGIIAQGKLTLDSGDIDNQNGRIASLDVLHITVKQADNTDGRIQSTQSSLTLQADQVTNHNGVIFAEKQGNITVAQAFNQTTGKLGADNLTISAGALSSLQNSFITAQQLALFVQGNVENRQSEISATNNLIVQSGALDNQGGLLLSKNGEINIDTRQQVFNNQAGVVSAEGALSLQIGALDNHKGLIQTRQALNLNTHAQSLDNRDGTIFSSATAQILSGELDNHKGIIQTEDALHINTSGNELTNLDGKIFSGAALTLQSGDLNNSRGTLSAATLHLTTSAFNQQQGVVQAQGDITLNATSITSSEQSLLRGERVNLTAQQGLTNTDSVIFAEKTTALSAQGIDNRRGEITALTDQLTLRAGTQKLDNRQGTIGGQRVSILSGELDNTQGAIRSLGELTINTQQGNLINNQTQTTDVSALRGIVSNGKLTLTTRQLFNENGAINSGGAQHINGQSLNNQRGVISGTETLRINLTQAIDNQGGRISAKGIAIEAAAVDNQAQGRILSNASATLTLRQGLSNQFGTIKAGENLRVRAENIDNQNGILSAVGGELDAVAKNTLNNPQGNITAAQAVHLSAPSMNNQGGEIVSTKSSVSLTAGTTAFDNRQGNVFAGGALRFQGADVLNGQGSFFAHGKLDILSGQGDIDNRQGGQIQSLGAMTLQAQRVQNQGGVLQTADNLTLRAATLLNQKVSETGSLIEAGETLHLHTTDIDNRNTLGTAVQPSQGIIAKNINLHAKQLDNRQGGIYALNNALFTVAQHLNNRQGELLSLKDLHIDGYDSDLQLDNAQGKIQSRGRLAIGVGALTAQGQLDGEEIDLRVKADIITQGDINAKQRLHIHTLGKLENSHRLAANQTVSLQATQIQNTQSGEISSAQTQLNSSQVENRGLINSFSDNGQSLTLIRAESIDNLGSGRLYGDHIALQAERLTNRDEKIDEKISSATIAARQRLDMAVKEVINHTTEYDAEKKGGSLIYSNGDIVFG</sequence>